<dbReference type="GO" id="GO:0016117">
    <property type="term" value="P:carotenoid biosynthetic process"/>
    <property type="evidence" value="ECO:0007669"/>
    <property type="project" value="UniProtKB-KW"/>
</dbReference>
<comment type="subcellular location">
    <subcellularLocation>
        <location evidence="1">Membrane</location>
        <topology evidence="1">Multi-pass membrane protein</topology>
    </subcellularLocation>
</comment>
<feature type="transmembrane region" description="Helical" evidence="9">
    <location>
        <begin position="6"/>
        <end position="22"/>
    </location>
</feature>
<proteinExistence type="predicted"/>
<gene>
    <name evidence="11" type="ORF">BN1051_02324</name>
</gene>
<feature type="transmembrane region" description="Helical" evidence="9">
    <location>
        <begin position="29"/>
        <end position="56"/>
    </location>
</feature>
<evidence type="ECO:0000256" key="8">
    <source>
        <dbReference type="SAM" id="MobiDB-lite"/>
    </source>
</evidence>
<dbReference type="AlphaFoldDB" id="A0A078MVT3"/>
<dbReference type="Pfam" id="PF18916">
    <property type="entry name" value="Lycopene_cyc"/>
    <property type="match status" value="1"/>
</dbReference>
<dbReference type="EMBL" id="LN483071">
    <property type="protein sequence ID" value="CEA08961.1"/>
    <property type="molecule type" value="Genomic_DNA"/>
</dbReference>
<evidence type="ECO:0000256" key="7">
    <source>
        <dbReference type="ARBA" id="ARBA00023235"/>
    </source>
</evidence>
<evidence type="ECO:0000256" key="9">
    <source>
        <dbReference type="SAM" id="Phobius"/>
    </source>
</evidence>
<comment type="pathway">
    <text evidence="2">Carotenoid biosynthesis.</text>
</comment>
<sequence>MTYWALNAAFLVPAAAVLATAVRRRRMRGAALAATAAILLVLTAVFDNLMIAAGLFGYNPDRISGAFLGAAPLEDFAYSIAAVLLLPALWALIGGPRPARPARGRPAPSRPAESGPAPARTGGVRADRATTAERSEKP</sequence>
<evidence type="ECO:0000256" key="4">
    <source>
        <dbReference type="ARBA" id="ARBA00022746"/>
    </source>
</evidence>
<evidence type="ECO:0000313" key="11">
    <source>
        <dbReference type="EMBL" id="CEA08961.1"/>
    </source>
</evidence>
<evidence type="ECO:0000256" key="5">
    <source>
        <dbReference type="ARBA" id="ARBA00022989"/>
    </source>
</evidence>
<evidence type="ECO:0000259" key="10">
    <source>
        <dbReference type="Pfam" id="PF18916"/>
    </source>
</evidence>
<keyword evidence="6 9" id="KW-0472">Membrane</keyword>
<evidence type="ECO:0000256" key="6">
    <source>
        <dbReference type="ARBA" id="ARBA00023136"/>
    </source>
</evidence>
<feature type="domain" description="Lycopene cyclase" evidence="10">
    <location>
        <begin position="2"/>
        <end position="89"/>
    </location>
</feature>
<dbReference type="PATRIC" id="fig|1461584.3.peg.2299"/>
<name>A0A078MVT3_9MICC</name>
<dbReference type="GO" id="GO:0016020">
    <property type="term" value="C:membrane"/>
    <property type="evidence" value="ECO:0007669"/>
    <property type="project" value="UniProtKB-SubCell"/>
</dbReference>
<dbReference type="InterPro" id="IPR017825">
    <property type="entry name" value="Lycopene_cyclase_dom"/>
</dbReference>
<keyword evidence="4" id="KW-0125">Carotenoid biosynthesis</keyword>
<dbReference type="GO" id="GO:0045436">
    <property type="term" value="F:lycopene beta cyclase activity"/>
    <property type="evidence" value="ECO:0007669"/>
    <property type="project" value="UniProtKB-ARBA"/>
</dbReference>
<dbReference type="GO" id="GO:0016872">
    <property type="term" value="F:intramolecular lyase activity"/>
    <property type="evidence" value="ECO:0007669"/>
    <property type="project" value="InterPro"/>
</dbReference>
<organism evidence="11">
    <name type="scientific">Arthrobacter saudimassiliensis</name>
    <dbReference type="NCBI Taxonomy" id="1461584"/>
    <lineage>
        <taxon>Bacteria</taxon>
        <taxon>Bacillati</taxon>
        <taxon>Actinomycetota</taxon>
        <taxon>Actinomycetes</taxon>
        <taxon>Micrococcales</taxon>
        <taxon>Micrococcaceae</taxon>
        <taxon>Arthrobacter</taxon>
    </lineage>
</organism>
<reference evidence="11" key="1">
    <citation type="submission" date="2014-07" db="EMBL/GenBank/DDBJ databases">
        <authorList>
            <person name="Urmite Genomes Urmite Genomes"/>
        </authorList>
    </citation>
    <scope>NUCLEOTIDE SEQUENCE</scope>
    <source>
        <strain evidence="11">11W110_air</strain>
    </source>
</reference>
<feature type="compositionally biased region" description="Basic and acidic residues" evidence="8">
    <location>
        <begin position="125"/>
        <end position="138"/>
    </location>
</feature>
<evidence type="ECO:0000256" key="3">
    <source>
        <dbReference type="ARBA" id="ARBA00022692"/>
    </source>
</evidence>
<keyword evidence="3 9" id="KW-0812">Transmembrane</keyword>
<dbReference type="NCBIfam" id="TIGR03462">
    <property type="entry name" value="CarR_dom_SF"/>
    <property type="match status" value="1"/>
</dbReference>
<feature type="transmembrane region" description="Helical" evidence="9">
    <location>
        <begin position="76"/>
        <end position="95"/>
    </location>
</feature>
<accession>A0A078MVT3</accession>
<evidence type="ECO:0000256" key="1">
    <source>
        <dbReference type="ARBA" id="ARBA00004141"/>
    </source>
</evidence>
<keyword evidence="7" id="KW-0413">Isomerase</keyword>
<feature type="region of interest" description="Disordered" evidence="8">
    <location>
        <begin position="98"/>
        <end position="138"/>
    </location>
</feature>
<evidence type="ECO:0000256" key="2">
    <source>
        <dbReference type="ARBA" id="ARBA00004829"/>
    </source>
</evidence>
<protein>
    <recommendedName>
        <fullName evidence="10">Lycopene cyclase domain-containing protein</fullName>
    </recommendedName>
</protein>
<keyword evidence="5 9" id="KW-1133">Transmembrane helix</keyword>